<protein>
    <recommendedName>
        <fullName evidence="2">Glycosyltransferase RgtA/B/C/D-like domain-containing protein</fullName>
    </recommendedName>
</protein>
<reference evidence="4" key="1">
    <citation type="submission" date="2017-09" db="EMBL/GenBank/DDBJ databases">
        <title>Depth-based differentiation of microbial function through sediment-hosted aquifers and enrichment of novel symbionts in the deep terrestrial subsurface.</title>
        <authorList>
            <person name="Probst A.J."/>
            <person name="Ladd B."/>
            <person name="Jarett J.K."/>
            <person name="Geller-Mcgrath D.E."/>
            <person name="Sieber C.M.K."/>
            <person name="Emerson J.B."/>
            <person name="Anantharaman K."/>
            <person name="Thomas B.C."/>
            <person name="Malmstrom R."/>
            <person name="Stieglmeier M."/>
            <person name="Klingl A."/>
            <person name="Woyke T."/>
            <person name="Ryan C.M."/>
            <person name="Banfield J.F."/>
        </authorList>
    </citation>
    <scope>NUCLEOTIDE SEQUENCE [LARGE SCALE GENOMIC DNA]</scope>
</reference>
<feature type="domain" description="Glycosyltransferase RgtA/B/C/D-like" evidence="2">
    <location>
        <begin position="8"/>
        <end position="92"/>
    </location>
</feature>
<organism evidence="3 4">
    <name type="scientific">Candidatus Roizmanbacteria bacterium CG10_big_fil_rev_8_21_14_0_10_39_12</name>
    <dbReference type="NCBI Taxonomy" id="1974852"/>
    <lineage>
        <taxon>Bacteria</taxon>
        <taxon>Candidatus Roizmaniibacteriota</taxon>
    </lineage>
</organism>
<evidence type="ECO:0000313" key="4">
    <source>
        <dbReference type="Proteomes" id="UP000230222"/>
    </source>
</evidence>
<feature type="non-terminal residue" evidence="3">
    <location>
        <position position="1"/>
    </location>
</feature>
<feature type="transmembrane region" description="Helical" evidence="1">
    <location>
        <begin position="142"/>
        <end position="160"/>
    </location>
</feature>
<feature type="transmembrane region" description="Helical" evidence="1">
    <location>
        <begin position="76"/>
        <end position="93"/>
    </location>
</feature>
<keyword evidence="1" id="KW-0472">Membrane</keyword>
<evidence type="ECO:0000259" key="2">
    <source>
        <dbReference type="Pfam" id="PF13231"/>
    </source>
</evidence>
<evidence type="ECO:0000313" key="3">
    <source>
        <dbReference type="EMBL" id="PJE61504.1"/>
    </source>
</evidence>
<dbReference type="EMBL" id="PFEC01000075">
    <property type="protein sequence ID" value="PJE61504.1"/>
    <property type="molecule type" value="Genomic_DNA"/>
</dbReference>
<feature type="transmembrane region" description="Helical" evidence="1">
    <location>
        <begin position="167"/>
        <end position="187"/>
    </location>
</feature>
<dbReference type="InterPro" id="IPR038731">
    <property type="entry name" value="RgtA/B/C-like"/>
</dbReference>
<feature type="transmembrane region" description="Helical" evidence="1">
    <location>
        <begin position="7"/>
        <end position="23"/>
    </location>
</feature>
<keyword evidence="1" id="KW-0812">Transmembrane</keyword>
<feature type="transmembrane region" description="Helical" evidence="1">
    <location>
        <begin position="219"/>
        <end position="241"/>
    </location>
</feature>
<dbReference type="AlphaFoldDB" id="A0A2M8KNJ5"/>
<evidence type="ECO:0000256" key="1">
    <source>
        <dbReference type="SAM" id="Phobius"/>
    </source>
</evidence>
<feature type="transmembrane region" description="Helical" evidence="1">
    <location>
        <begin position="43"/>
        <end position="64"/>
    </location>
</feature>
<accession>A0A2M8KNJ5</accession>
<name>A0A2M8KNJ5_9BACT</name>
<gene>
    <name evidence="3" type="ORF">COU87_04205</name>
</gene>
<comment type="caution">
    <text evidence="3">The sequence shown here is derived from an EMBL/GenBank/DDBJ whole genome shotgun (WGS) entry which is preliminary data.</text>
</comment>
<keyword evidence="1" id="KW-1133">Transmembrane helix</keyword>
<proteinExistence type="predicted"/>
<dbReference type="Proteomes" id="UP000230222">
    <property type="component" value="Unassembled WGS sequence"/>
</dbReference>
<feature type="transmembrane region" description="Helical" evidence="1">
    <location>
        <begin position="193"/>
        <end position="212"/>
    </location>
</feature>
<sequence length="351" mass="40457">FSWNPNLLPYFSFMTLFFFHQWLEKPTVRDGIIFGALLGFSIQLHYLGALLGVPIALFILWKLVEIRSIKKHVKSFIAAGISFLITISPLLIFDLRHYFLNFRQFYKLFTEGGLSSGSSYFSRLNETIHGLMQHSFQISTSPLVSIVLLLAIVIIGYLAYKKTQSKFILLNLLNVIIFLIGFALLGSERIPHYYGPVILSFYLICSSLYALIQHIKIKIFIVAIIIATFVFLNISNMYFLFTDGNNQISHARKVADSFEKYVQKQPIQTVVFPHFESDGQYRYFLEIRSYDILPADSSTQPEELYIICREECNPTGDGQWQIAAFTDKHLETQWKVDGVTIYKIIHNNTEP</sequence>
<dbReference type="Pfam" id="PF13231">
    <property type="entry name" value="PMT_2"/>
    <property type="match status" value="1"/>
</dbReference>